<evidence type="ECO:0000313" key="1">
    <source>
        <dbReference type="EMBL" id="KAG5383351.1"/>
    </source>
</evidence>
<keyword evidence="2" id="KW-1185">Reference proteome</keyword>
<dbReference type="EMBL" id="JADBGQ010000008">
    <property type="protein sequence ID" value="KAG5383351.1"/>
    <property type="molecule type" value="Genomic_DNA"/>
</dbReference>
<sequence>MGIKQRNHERGKLHQTTIEVAPADQPKLVEASVVVTHLHQSILLFSSLPDLTST</sequence>
<name>A0ABQ7LC54_BRACM</name>
<protein>
    <submittedName>
        <fullName evidence="1">Uncharacterized protein</fullName>
    </submittedName>
</protein>
<comment type="caution">
    <text evidence="1">The sequence shown here is derived from an EMBL/GenBank/DDBJ whole genome shotgun (WGS) entry which is preliminary data.</text>
</comment>
<evidence type="ECO:0000313" key="2">
    <source>
        <dbReference type="Proteomes" id="UP000823674"/>
    </source>
</evidence>
<dbReference type="Proteomes" id="UP000823674">
    <property type="component" value="Chromosome A09"/>
</dbReference>
<reference evidence="1 2" key="1">
    <citation type="submission" date="2021-03" db="EMBL/GenBank/DDBJ databases">
        <authorList>
            <person name="King G.J."/>
            <person name="Bancroft I."/>
            <person name="Baten A."/>
            <person name="Bloomfield J."/>
            <person name="Borpatragohain P."/>
            <person name="He Z."/>
            <person name="Irish N."/>
            <person name="Irwin J."/>
            <person name="Liu K."/>
            <person name="Mauleon R.P."/>
            <person name="Moore J."/>
            <person name="Morris R."/>
            <person name="Ostergaard L."/>
            <person name="Wang B."/>
            <person name="Wells R."/>
        </authorList>
    </citation>
    <scope>NUCLEOTIDE SEQUENCE [LARGE SCALE GENOMIC DNA]</scope>
    <source>
        <strain evidence="1">R-o-18</strain>
        <tissue evidence="1">Leaf</tissue>
    </source>
</reference>
<accession>A0ABQ7LC54</accession>
<gene>
    <name evidence="1" type="primary">A09p023960.1_BraROA</name>
    <name evidence="1" type="ORF">IGI04_034821</name>
</gene>
<proteinExistence type="predicted"/>
<organism evidence="1 2">
    <name type="scientific">Brassica rapa subsp. trilocularis</name>
    <dbReference type="NCBI Taxonomy" id="1813537"/>
    <lineage>
        <taxon>Eukaryota</taxon>
        <taxon>Viridiplantae</taxon>
        <taxon>Streptophyta</taxon>
        <taxon>Embryophyta</taxon>
        <taxon>Tracheophyta</taxon>
        <taxon>Spermatophyta</taxon>
        <taxon>Magnoliopsida</taxon>
        <taxon>eudicotyledons</taxon>
        <taxon>Gunneridae</taxon>
        <taxon>Pentapetalae</taxon>
        <taxon>rosids</taxon>
        <taxon>malvids</taxon>
        <taxon>Brassicales</taxon>
        <taxon>Brassicaceae</taxon>
        <taxon>Brassiceae</taxon>
        <taxon>Brassica</taxon>
    </lineage>
</organism>